<feature type="region of interest" description="Disordered" evidence="1">
    <location>
        <begin position="213"/>
        <end position="232"/>
    </location>
</feature>
<reference evidence="2" key="1">
    <citation type="submission" date="2023-03" db="EMBL/GenBank/DDBJ databases">
        <title>Massive genome expansion in bonnet fungi (Mycena s.s.) driven by repeated elements and novel gene families across ecological guilds.</title>
        <authorList>
            <consortium name="Lawrence Berkeley National Laboratory"/>
            <person name="Harder C.B."/>
            <person name="Miyauchi S."/>
            <person name="Viragh M."/>
            <person name="Kuo A."/>
            <person name="Thoen E."/>
            <person name="Andreopoulos B."/>
            <person name="Lu D."/>
            <person name="Skrede I."/>
            <person name="Drula E."/>
            <person name="Henrissat B."/>
            <person name="Morin E."/>
            <person name="Kohler A."/>
            <person name="Barry K."/>
            <person name="LaButti K."/>
            <person name="Morin E."/>
            <person name="Salamov A."/>
            <person name="Lipzen A."/>
            <person name="Mereny Z."/>
            <person name="Hegedus B."/>
            <person name="Baldrian P."/>
            <person name="Stursova M."/>
            <person name="Weitz H."/>
            <person name="Taylor A."/>
            <person name="Grigoriev I.V."/>
            <person name="Nagy L.G."/>
            <person name="Martin F."/>
            <person name="Kauserud H."/>
        </authorList>
    </citation>
    <scope>NUCLEOTIDE SEQUENCE</scope>
    <source>
        <strain evidence="2">CBHHK200</strain>
    </source>
</reference>
<accession>A0AAD6RV79</accession>
<name>A0AAD6RV79_9AGAR</name>
<evidence type="ECO:0000256" key="1">
    <source>
        <dbReference type="SAM" id="MobiDB-lite"/>
    </source>
</evidence>
<proteinExistence type="predicted"/>
<keyword evidence="3" id="KW-1185">Reference proteome</keyword>
<organism evidence="2 3">
    <name type="scientific">Mycena alexandri</name>
    <dbReference type="NCBI Taxonomy" id="1745969"/>
    <lineage>
        <taxon>Eukaryota</taxon>
        <taxon>Fungi</taxon>
        <taxon>Dikarya</taxon>
        <taxon>Basidiomycota</taxon>
        <taxon>Agaricomycotina</taxon>
        <taxon>Agaricomycetes</taxon>
        <taxon>Agaricomycetidae</taxon>
        <taxon>Agaricales</taxon>
        <taxon>Marasmiineae</taxon>
        <taxon>Mycenaceae</taxon>
        <taxon>Mycena</taxon>
    </lineage>
</organism>
<feature type="region of interest" description="Disordered" evidence="1">
    <location>
        <begin position="165"/>
        <end position="203"/>
    </location>
</feature>
<dbReference type="Proteomes" id="UP001218188">
    <property type="component" value="Unassembled WGS sequence"/>
</dbReference>
<feature type="compositionally biased region" description="Gly residues" evidence="1">
    <location>
        <begin position="222"/>
        <end position="232"/>
    </location>
</feature>
<feature type="compositionally biased region" description="Basic and acidic residues" evidence="1">
    <location>
        <begin position="103"/>
        <end position="114"/>
    </location>
</feature>
<dbReference type="EMBL" id="JARJCM010000849">
    <property type="protein sequence ID" value="KAJ7015808.1"/>
    <property type="molecule type" value="Genomic_DNA"/>
</dbReference>
<protein>
    <submittedName>
        <fullName evidence="2">Uncharacterized protein</fullName>
    </submittedName>
</protein>
<gene>
    <name evidence="2" type="ORF">C8F04DRAFT_1205054</name>
</gene>
<comment type="caution">
    <text evidence="2">The sequence shown here is derived from an EMBL/GenBank/DDBJ whole genome shotgun (WGS) entry which is preliminary data.</text>
</comment>
<evidence type="ECO:0000313" key="2">
    <source>
        <dbReference type="EMBL" id="KAJ7015808.1"/>
    </source>
</evidence>
<evidence type="ECO:0000313" key="3">
    <source>
        <dbReference type="Proteomes" id="UP001218188"/>
    </source>
</evidence>
<feature type="region of interest" description="Disordered" evidence="1">
    <location>
        <begin position="58"/>
        <end position="114"/>
    </location>
</feature>
<dbReference type="AlphaFoldDB" id="A0AAD6RV79"/>
<sequence length="232" mass="24937">MSKMNEIHISGTVENEFRVRCKRQRKITKKGVGCGRGYRECVGKAGERVVATGDHITDPSRLLAPERGAKRRGRAVGTAGARSGDGGGAQWGRRGRAAGTAGRTRERKANARYKQREGMPKTFCEVKLRSYGMQNAGRTRASRARDGTQSLTWVAGAVVRDAGRAKAPGGAAGAGVDQKSTQRALGSQGKPFKTAGNSPSAWREEGCIQQVRKYRHQQRRGQQGGTGIQTGD</sequence>